<dbReference type="VEuPathDB" id="MicrosporidiaDB:CWI39_3708p0010"/>
<dbReference type="VEuPathDB" id="MicrosporidiaDB:CWI36_0800p0010"/>
<organism evidence="2 3">
    <name type="scientific">Hamiltosporidium magnivora</name>
    <dbReference type="NCBI Taxonomy" id="148818"/>
    <lineage>
        <taxon>Eukaryota</taxon>
        <taxon>Fungi</taxon>
        <taxon>Fungi incertae sedis</taxon>
        <taxon>Microsporidia</taxon>
        <taxon>Dubosqiidae</taxon>
        <taxon>Hamiltosporidium</taxon>
    </lineage>
</organism>
<evidence type="ECO:0000313" key="2">
    <source>
        <dbReference type="EMBL" id="TBU04189.1"/>
    </source>
</evidence>
<feature type="region of interest" description="Disordered" evidence="1">
    <location>
        <begin position="1"/>
        <end position="26"/>
    </location>
</feature>
<accession>A0A4Q9L8X8</accession>
<dbReference type="VEuPathDB" id="MicrosporidiaDB:CWI39_3319p0010"/>
<protein>
    <submittedName>
        <fullName evidence="2">Uncharacterized protein</fullName>
    </submittedName>
</protein>
<dbReference type="EMBL" id="PITI01000800">
    <property type="protein sequence ID" value="TBU04189.1"/>
    <property type="molecule type" value="Genomic_DNA"/>
</dbReference>
<evidence type="ECO:0000313" key="3">
    <source>
        <dbReference type="Proteomes" id="UP000291404"/>
    </source>
</evidence>
<feature type="compositionally biased region" description="Basic and acidic residues" evidence="1">
    <location>
        <begin position="7"/>
        <end position="26"/>
    </location>
</feature>
<dbReference type="Proteomes" id="UP000291404">
    <property type="component" value="Unassembled WGS sequence"/>
</dbReference>
<evidence type="ECO:0000256" key="1">
    <source>
        <dbReference type="SAM" id="MobiDB-lite"/>
    </source>
</evidence>
<gene>
    <name evidence="2" type="ORF">CWI36_0800p0010</name>
</gene>
<reference evidence="2 3" key="1">
    <citation type="submission" date="2017-12" db="EMBL/GenBank/DDBJ databases">
        <authorList>
            <person name="Pombert J.-F."/>
            <person name="Haag K.L."/>
            <person name="Ebert D."/>
        </authorList>
    </citation>
    <scope>NUCLEOTIDE SEQUENCE [LARGE SCALE GENOMIC DNA]</scope>
    <source>
        <strain evidence="2">BE-OM-2</strain>
    </source>
</reference>
<keyword evidence="3" id="KW-1185">Reference proteome</keyword>
<proteinExistence type="predicted"/>
<comment type="caution">
    <text evidence="2">The sequence shown here is derived from an EMBL/GenBank/DDBJ whole genome shotgun (WGS) entry which is preliminary data.</text>
</comment>
<sequence length="729" mass="85355">MGVIMRSEMHEEPIPPLKEAKTEEDGAKNFKPKYKAPFILQGGTTLEEPTNNINEESDLEEETKVVKEVEENIKIIFYQLDNATDRHEYLNSTVFTNFRIESHLIKLKPSELYYENNFERRCIFNYLKDSIEITIPDIETSPCNFKENKESEIETIPPNICNIDASAINFLEGFLSSYHLLQENITIKYFIKLLYLFEARNIRFDQKFVKIIEILVLSLLKTGKSDADNFQEEMVNGFRIDLLSEECSFFVFKILFEFLFPSLKIKDIDRFLYKKNMITLIFYILNFKMIEIWLSSIEQIPVLDFILSLSVGFCEAVILEITEINSSFIDFLNECSFFKNVKKILIFGGSVSNDFNLNSDHLPNLETLSLFMKNGIMESDKFIKQLKMTNIRRLLYQTLPTPQKSIYIACIYNHFVYNIFCLLYNNKFVDILRLEIENLKIETFDSLKTFGNVKINVMCVSDSHITTSLLKNILQLNFLEILAFNNTIICFEKKNLVIDSNTSISVFHFMGNKVLLPKNFLTLINVMKNLETLKIEVCDLQFLPIFTDICDVPKKVLKSLIIIVASEFSTMYLYFIRCVSDDLKHMEIHNLTFNEKDRNIFTRFVKMWYLKISNCSFKGINFNEMFSPYKEYKFTCIALTGIDILIDDVIFLKNLSHLTEFIFNNCPFIERSYLSLTKKNFSGLKFLVCNIYFEDSRAFVDYSKDLTLFLSTEFSGNVLHVQNVFNHFS</sequence>
<name>A0A4Q9L8X8_9MICR</name>
<dbReference type="AlphaFoldDB" id="A0A4Q9L8X8"/>